<evidence type="ECO:0000256" key="3">
    <source>
        <dbReference type="ARBA" id="ARBA00023002"/>
    </source>
</evidence>
<keyword evidence="3" id="KW-0560">Oxidoreductase</keyword>
<keyword evidence="1 5" id="KW-0409">Iron storage</keyword>
<reference evidence="9" key="1">
    <citation type="journal article" date="2019" name="Int. J. Syst. Evol. Microbiol.">
        <title>The Global Catalogue of Microorganisms (GCM) 10K type strain sequencing project: providing services to taxonomists for standard genome sequencing and annotation.</title>
        <authorList>
            <consortium name="The Broad Institute Genomics Platform"/>
            <consortium name="The Broad Institute Genome Sequencing Center for Infectious Disease"/>
            <person name="Wu L."/>
            <person name="Ma J."/>
        </authorList>
    </citation>
    <scope>NUCLEOTIDE SEQUENCE [LARGE SCALE GENOMIC DNA]</scope>
    <source>
        <strain evidence="9">CCUG 52478</strain>
    </source>
</reference>
<evidence type="ECO:0000256" key="4">
    <source>
        <dbReference type="ARBA" id="ARBA00023004"/>
    </source>
</evidence>
<evidence type="ECO:0000256" key="2">
    <source>
        <dbReference type="ARBA" id="ARBA00022723"/>
    </source>
</evidence>
<evidence type="ECO:0000256" key="1">
    <source>
        <dbReference type="ARBA" id="ARBA00022434"/>
    </source>
</evidence>
<feature type="region of interest" description="Disordered" evidence="6">
    <location>
        <begin position="157"/>
        <end position="176"/>
    </location>
</feature>
<dbReference type="InterPro" id="IPR041719">
    <property type="entry name" value="Ferritin_prok"/>
</dbReference>
<keyword evidence="9" id="KW-1185">Reference proteome</keyword>
<dbReference type="InterPro" id="IPR001519">
    <property type="entry name" value="Ferritin"/>
</dbReference>
<feature type="compositionally biased region" description="Low complexity" evidence="6">
    <location>
        <begin position="161"/>
        <end position="176"/>
    </location>
</feature>
<dbReference type="PANTHER" id="PTHR11431">
    <property type="entry name" value="FERRITIN"/>
    <property type="match status" value="1"/>
</dbReference>
<dbReference type="SUPFAM" id="SSF47240">
    <property type="entry name" value="Ferritin-like"/>
    <property type="match status" value="1"/>
</dbReference>
<dbReference type="InterPro" id="IPR009040">
    <property type="entry name" value="Ferritin-like_diiron"/>
</dbReference>
<name>A0ABW3W2K1_9ACTN</name>
<protein>
    <recommendedName>
        <fullName evidence="5">Ferritin</fullName>
    </recommendedName>
</protein>
<evidence type="ECO:0000256" key="6">
    <source>
        <dbReference type="SAM" id="MobiDB-lite"/>
    </source>
</evidence>
<dbReference type="EMBL" id="JBHTLX010000021">
    <property type="protein sequence ID" value="MFD1249429.1"/>
    <property type="molecule type" value="Genomic_DNA"/>
</dbReference>
<sequence length="176" mass="19450">MAAPRFTDQLNVQIGNEFAAHNQYLACAVYYDALTMPQLAGFFYGQALEEREHAMMMVQYLLDTDAPVQIPGVDAPVATFDDIVAPITLALEQERKVTAQINELTRIAREEYDFASEQFMQWFIKEQVEEVATMSDLLTVVTRSKDDVNAIEDWVAREQGGADADPTAPPAAGAAG</sequence>
<keyword evidence="4 5" id="KW-0408">Iron</keyword>
<dbReference type="Gene3D" id="1.20.1260.10">
    <property type="match status" value="1"/>
</dbReference>
<accession>A0ABW3W2K1</accession>
<organism evidence="8 9">
    <name type="scientific">Nocardioides ginsengisoli</name>
    <dbReference type="NCBI Taxonomy" id="363868"/>
    <lineage>
        <taxon>Bacteria</taxon>
        <taxon>Bacillati</taxon>
        <taxon>Actinomycetota</taxon>
        <taxon>Actinomycetes</taxon>
        <taxon>Propionibacteriales</taxon>
        <taxon>Nocardioidaceae</taxon>
        <taxon>Nocardioides</taxon>
    </lineage>
</organism>
<dbReference type="Pfam" id="PF00210">
    <property type="entry name" value="Ferritin"/>
    <property type="match status" value="1"/>
</dbReference>
<dbReference type="PROSITE" id="PS50905">
    <property type="entry name" value="FERRITIN_LIKE"/>
    <property type="match status" value="1"/>
</dbReference>
<dbReference type="InterPro" id="IPR012347">
    <property type="entry name" value="Ferritin-like"/>
</dbReference>
<dbReference type="InterPro" id="IPR008331">
    <property type="entry name" value="Ferritin_DPS_dom"/>
</dbReference>
<dbReference type="InterPro" id="IPR009078">
    <property type="entry name" value="Ferritin-like_SF"/>
</dbReference>
<keyword evidence="2 5" id="KW-0479">Metal-binding</keyword>
<evidence type="ECO:0000256" key="5">
    <source>
        <dbReference type="RuleBase" id="RU361145"/>
    </source>
</evidence>
<proteinExistence type="predicted"/>
<evidence type="ECO:0000259" key="7">
    <source>
        <dbReference type="PROSITE" id="PS50905"/>
    </source>
</evidence>
<gene>
    <name evidence="8" type="ORF">ACFQ3F_16635</name>
</gene>
<dbReference type="CDD" id="cd01055">
    <property type="entry name" value="Nonheme_Ferritin"/>
    <property type="match status" value="1"/>
</dbReference>
<comment type="caution">
    <text evidence="8">The sequence shown here is derived from an EMBL/GenBank/DDBJ whole genome shotgun (WGS) entry which is preliminary data.</text>
</comment>
<feature type="domain" description="Ferritin-like diiron" evidence="7">
    <location>
        <begin position="1"/>
        <end position="145"/>
    </location>
</feature>
<dbReference type="RefSeq" id="WP_367919775.1">
    <property type="nucleotide sequence ID" value="NZ_BAABAC010000024.1"/>
</dbReference>
<dbReference type="PANTHER" id="PTHR11431:SF127">
    <property type="entry name" value="BACTERIAL NON-HEME FERRITIN"/>
    <property type="match status" value="1"/>
</dbReference>
<evidence type="ECO:0000313" key="9">
    <source>
        <dbReference type="Proteomes" id="UP001597229"/>
    </source>
</evidence>
<evidence type="ECO:0000313" key="8">
    <source>
        <dbReference type="EMBL" id="MFD1249429.1"/>
    </source>
</evidence>
<dbReference type="Proteomes" id="UP001597229">
    <property type="component" value="Unassembled WGS sequence"/>
</dbReference>